<dbReference type="EMBL" id="BPLQ01008155">
    <property type="protein sequence ID" value="GIY35292.1"/>
    <property type="molecule type" value="Genomic_DNA"/>
</dbReference>
<organism evidence="2 3">
    <name type="scientific">Caerostris darwini</name>
    <dbReference type="NCBI Taxonomy" id="1538125"/>
    <lineage>
        <taxon>Eukaryota</taxon>
        <taxon>Metazoa</taxon>
        <taxon>Ecdysozoa</taxon>
        <taxon>Arthropoda</taxon>
        <taxon>Chelicerata</taxon>
        <taxon>Arachnida</taxon>
        <taxon>Araneae</taxon>
        <taxon>Araneomorphae</taxon>
        <taxon>Entelegynae</taxon>
        <taxon>Araneoidea</taxon>
        <taxon>Araneidae</taxon>
        <taxon>Caerostris</taxon>
    </lineage>
</organism>
<accession>A0AAV4SLK8</accession>
<evidence type="ECO:0000313" key="1">
    <source>
        <dbReference type="EMBL" id="GIY35292.1"/>
    </source>
</evidence>
<evidence type="ECO:0000313" key="3">
    <source>
        <dbReference type="Proteomes" id="UP001054837"/>
    </source>
</evidence>
<name>A0AAV4SLK8_9ARAC</name>
<comment type="caution">
    <text evidence="2">The sequence shown here is derived from an EMBL/GenBank/DDBJ whole genome shotgun (WGS) entry which is preliminary data.</text>
</comment>
<dbReference type="Proteomes" id="UP001054837">
    <property type="component" value="Unassembled WGS sequence"/>
</dbReference>
<sequence>MYLDYLSSEKEQQIFLIAFLPTADASKTKRENKTCSAVGKGWNGLADSWLSFEIWVLSSKLAKASGDILEMVEEWMLLIGSGVVGAV</sequence>
<keyword evidence="3" id="KW-1185">Reference proteome</keyword>
<gene>
    <name evidence="2" type="ORF">CDAR_1181</name>
    <name evidence="1" type="ORF">CDAR_991</name>
</gene>
<reference evidence="2 3" key="1">
    <citation type="submission" date="2021-06" db="EMBL/GenBank/DDBJ databases">
        <title>Caerostris darwini draft genome.</title>
        <authorList>
            <person name="Kono N."/>
            <person name="Arakawa K."/>
        </authorList>
    </citation>
    <scope>NUCLEOTIDE SEQUENCE [LARGE SCALE GENOMIC DNA]</scope>
</reference>
<evidence type="ECO:0000313" key="2">
    <source>
        <dbReference type="EMBL" id="GIY35318.1"/>
    </source>
</evidence>
<proteinExistence type="predicted"/>
<protein>
    <submittedName>
        <fullName evidence="2">Uncharacterized protein</fullName>
    </submittedName>
</protein>
<dbReference type="AlphaFoldDB" id="A0AAV4SLK8"/>
<dbReference type="EMBL" id="BPLQ01008155">
    <property type="protein sequence ID" value="GIY35318.1"/>
    <property type="molecule type" value="Genomic_DNA"/>
</dbReference>